<dbReference type="PANTHER" id="PTHR23513">
    <property type="entry name" value="INTEGRAL MEMBRANE EFFLUX PROTEIN-RELATED"/>
    <property type="match status" value="1"/>
</dbReference>
<reference evidence="10" key="1">
    <citation type="journal article" date="2019" name="Int. J. Syst. Evol. Microbiol.">
        <title>The Global Catalogue of Microorganisms (GCM) 10K type strain sequencing project: providing services to taxonomists for standard genome sequencing and annotation.</title>
        <authorList>
            <consortium name="The Broad Institute Genomics Platform"/>
            <consortium name="The Broad Institute Genome Sequencing Center for Infectious Disease"/>
            <person name="Wu L."/>
            <person name="Ma J."/>
        </authorList>
    </citation>
    <scope>NUCLEOTIDE SEQUENCE [LARGE SCALE GENOMIC DNA]</scope>
    <source>
        <strain evidence="10">CGMCC 4.1622</strain>
    </source>
</reference>
<comment type="subcellular location">
    <subcellularLocation>
        <location evidence="1">Cell membrane</location>
        <topology evidence="1">Multi-pass membrane protein</topology>
    </subcellularLocation>
</comment>
<dbReference type="InterPro" id="IPR020846">
    <property type="entry name" value="MFS_dom"/>
</dbReference>
<evidence type="ECO:0000256" key="4">
    <source>
        <dbReference type="ARBA" id="ARBA00022692"/>
    </source>
</evidence>
<dbReference type="Gene3D" id="1.20.1250.20">
    <property type="entry name" value="MFS general substrate transporter like domains"/>
    <property type="match status" value="1"/>
</dbReference>
<dbReference type="EMBL" id="JBHSOC010000034">
    <property type="protein sequence ID" value="MFC5643589.1"/>
    <property type="molecule type" value="Genomic_DNA"/>
</dbReference>
<dbReference type="Proteomes" id="UP001596066">
    <property type="component" value="Unassembled WGS sequence"/>
</dbReference>
<feature type="transmembrane region" description="Helical" evidence="7">
    <location>
        <begin position="329"/>
        <end position="346"/>
    </location>
</feature>
<dbReference type="SUPFAM" id="SSF103473">
    <property type="entry name" value="MFS general substrate transporter"/>
    <property type="match status" value="1"/>
</dbReference>
<evidence type="ECO:0000256" key="6">
    <source>
        <dbReference type="ARBA" id="ARBA00023136"/>
    </source>
</evidence>
<gene>
    <name evidence="9" type="ORF">ACFPZF_19765</name>
</gene>
<comment type="caution">
    <text evidence="9">The sequence shown here is derived from an EMBL/GenBank/DDBJ whole genome shotgun (WGS) entry which is preliminary data.</text>
</comment>
<keyword evidence="10" id="KW-1185">Reference proteome</keyword>
<evidence type="ECO:0000256" key="3">
    <source>
        <dbReference type="ARBA" id="ARBA00022475"/>
    </source>
</evidence>
<keyword evidence="6 7" id="KW-0472">Membrane</keyword>
<keyword evidence="2" id="KW-0813">Transport</keyword>
<protein>
    <submittedName>
        <fullName evidence="9">MFS transporter</fullName>
    </submittedName>
</protein>
<keyword evidence="5 7" id="KW-1133">Transmembrane helix</keyword>
<feature type="transmembrane region" description="Helical" evidence="7">
    <location>
        <begin position="268"/>
        <end position="291"/>
    </location>
</feature>
<evidence type="ECO:0000256" key="5">
    <source>
        <dbReference type="ARBA" id="ARBA00022989"/>
    </source>
</evidence>
<evidence type="ECO:0000259" key="8">
    <source>
        <dbReference type="PROSITE" id="PS50850"/>
    </source>
</evidence>
<feature type="transmembrane region" description="Helical" evidence="7">
    <location>
        <begin position="387"/>
        <end position="413"/>
    </location>
</feature>
<evidence type="ECO:0000256" key="7">
    <source>
        <dbReference type="SAM" id="Phobius"/>
    </source>
</evidence>
<evidence type="ECO:0000313" key="10">
    <source>
        <dbReference type="Proteomes" id="UP001596066"/>
    </source>
</evidence>
<dbReference type="InterPro" id="IPR036259">
    <property type="entry name" value="MFS_trans_sf"/>
</dbReference>
<proteinExistence type="predicted"/>
<feature type="transmembrane region" description="Helical" evidence="7">
    <location>
        <begin position="239"/>
        <end position="262"/>
    </location>
</feature>
<dbReference type="CDD" id="cd06173">
    <property type="entry name" value="MFS_MefA_like"/>
    <property type="match status" value="1"/>
</dbReference>
<dbReference type="PROSITE" id="PS50850">
    <property type="entry name" value="MFS"/>
    <property type="match status" value="1"/>
</dbReference>
<dbReference type="RefSeq" id="WP_346140758.1">
    <property type="nucleotide sequence ID" value="NZ_BAAAUA010000002.1"/>
</dbReference>
<evidence type="ECO:0000313" key="9">
    <source>
        <dbReference type="EMBL" id="MFC5643589.1"/>
    </source>
</evidence>
<keyword evidence="4 7" id="KW-0812">Transmembrane</keyword>
<name>A0ABW0VF46_9ACTN</name>
<feature type="transmembrane region" description="Helical" evidence="7">
    <location>
        <begin position="303"/>
        <end position="323"/>
    </location>
</feature>
<dbReference type="PANTHER" id="PTHR23513:SF6">
    <property type="entry name" value="MAJOR FACILITATOR SUPERFAMILY ASSOCIATED DOMAIN-CONTAINING PROTEIN"/>
    <property type="match status" value="1"/>
</dbReference>
<feature type="domain" description="Major facilitator superfamily (MFS) profile" evidence="8">
    <location>
        <begin position="219"/>
        <end position="442"/>
    </location>
</feature>
<dbReference type="Pfam" id="PF05977">
    <property type="entry name" value="MFS_3"/>
    <property type="match status" value="1"/>
</dbReference>
<sequence length="442" mass="44981">MTTATTDRAGRADRPAPPPLLRDRRFLRLWTAQSVSQLGDRISELALPLIAVTALHATAVQVSLLTALAWAPNLLGLLFGAWVDQRPGKRRLMITADLVRAAALATLPLAHLLDAVSLGQLYAVAVVTGSAGVLFNSAYSPFFVRLVPRSQYVEANSRLSTSRSASYLVGPAIGGALVQALTAPVAVLTDAVSFLASAALLGRLPVTEEPAPAGDAQPPMLARARAGLAFTLRHPVLRASLGCCTTVNFFTFMAAGLTLFFASRTLGLSASAIGLALGAGATGSLLGAVLAPRISRAIGVGRAIAAGAVLFPAPTALVAVAAGPLWARAGALTAAEFLAGAGVMLFDINLNSLQARVIPDALRSRVSGAFGTVNYGARPLGALAGGLLAAAIGTRATLLAAAIGGCLAVLWLLPSPIPGLRSLDSVDPLASLDEPAPAVTAP</sequence>
<accession>A0ABW0VF46</accession>
<organism evidence="9 10">
    <name type="scientific">Kitasatospora cinereorecta</name>
    <dbReference type="NCBI Taxonomy" id="285560"/>
    <lineage>
        <taxon>Bacteria</taxon>
        <taxon>Bacillati</taxon>
        <taxon>Actinomycetota</taxon>
        <taxon>Actinomycetes</taxon>
        <taxon>Kitasatosporales</taxon>
        <taxon>Streptomycetaceae</taxon>
        <taxon>Kitasatospora</taxon>
    </lineage>
</organism>
<evidence type="ECO:0000256" key="2">
    <source>
        <dbReference type="ARBA" id="ARBA00022448"/>
    </source>
</evidence>
<evidence type="ECO:0000256" key="1">
    <source>
        <dbReference type="ARBA" id="ARBA00004651"/>
    </source>
</evidence>
<dbReference type="InterPro" id="IPR010290">
    <property type="entry name" value="TM_effector"/>
</dbReference>
<keyword evidence="3" id="KW-1003">Cell membrane</keyword>
<feature type="transmembrane region" description="Helical" evidence="7">
    <location>
        <begin position="119"/>
        <end position="139"/>
    </location>
</feature>